<dbReference type="PANTHER" id="PTHR14795">
    <property type="entry name" value="HELICASE RELATED"/>
    <property type="match status" value="1"/>
</dbReference>
<dbReference type="Pfam" id="PF24394">
    <property type="entry name" value="TMEM62_C"/>
    <property type="match status" value="1"/>
</dbReference>
<dbReference type="Pfam" id="PF24384">
    <property type="entry name" value="Ig_TMM62"/>
    <property type="match status" value="1"/>
</dbReference>
<dbReference type="Proteomes" id="UP001162162">
    <property type="component" value="Unassembled WGS sequence"/>
</dbReference>
<feature type="transmembrane region" description="Helical" evidence="1">
    <location>
        <begin position="672"/>
        <end position="694"/>
    </location>
</feature>
<comment type="caution">
    <text evidence="4">The sequence shown here is derived from an EMBL/GenBank/DDBJ whole genome shotgun (WGS) entry which is preliminary data.</text>
</comment>
<evidence type="ECO:0000313" key="4">
    <source>
        <dbReference type="EMBL" id="KAJ8952061.1"/>
    </source>
</evidence>
<feature type="transmembrane region" description="Helical" evidence="1">
    <location>
        <begin position="645"/>
        <end position="666"/>
    </location>
</feature>
<dbReference type="InterPro" id="IPR056230">
    <property type="entry name" value="TMEM62_C"/>
</dbReference>
<keyword evidence="5" id="KW-1185">Reference proteome</keyword>
<feature type="transmembrane region" description="Helical" evidence="1">
    <location>
        <begin position="6"/>
        <end position="28"/>
    </location>
</feature>
<sequence>MRISKLTVGIFISMIFFSIFLANVVNLLSTDALALRKFTKDNYLQVSDSADNLIWFLQISDLHISIFRDPLRITEFKEFCHYTVDAIKPRVVLASGDLTDAKTKDTIGSEQYEGEWKHYSEILRETSMREKTLWLDIRGNHDNFNVADMKSKHNYFTNYSVQGKEHPRSYMYEIKNGNSIYSFIGIDACLEPGPRRPFNFVGMLDTLEVDVLNALIKKSEASGSNYTIWFGHFPTSCILTPGKESVRDIIGKQRNSLVYVCGHLHTLGGIVPRMYTFQKAGFLELELGDWKDNRMYRLLAIDHGLLSFTDLQHRSWPAILITNPKHALFINPTRENIYNLRNSTHIRVLAFSLSKIDLVKVKIDEGKWMRCRHVSGPLYVANWDTSRYFHGVHKIEVYAKDIEGRIKSEIQPFSLDGTRLSFDLLAKIALMSDASSVFRWMFFSMLVITVFPLCMVRYAHSLVSTVSRRRIVGPIFFNGTLNAERYRLEILIPFVQMLHDDKLQEDDIQQDGACMHATMEIINYTAGKIVKPRVRRNCCSTWLRKFWVLSTVDRIFWPIVLYPLFLTFGPWSIGYIVENHLGAIFAWGIFVNGAFLPGSFTYAYGFIQLLTFHVPLILIMANVVDHRFQQIILKPGKKVPIKSKICLHLPFLIVFCMQISMAYLFWLAYGTLAFLLGPLRTWSLILAAILYYQALNLSGKGTRKAAEVWHVRSDVSIDDNNINLSPIDKAN</sequence>
<dbReference type="InterPro" id="IPR041871">
    <property type="entry name" value="MPP_TMEM62"/>
</dbReference>
<dbReference type="CDD" id="cd07401">
    <property type="entry name" value="MPP_TMEM62_N"/>
    <property type="match status" value="1"/>
</dbReference>
<dbReference type="PANTHER" id="PTHR14795:SF0">
    <property type="entry name" value="TRANSMEMBRANE PROTEIN 62"/>
    <property type="match status" value="1"/>
</dbReference>
<keyword evidence="1" id="KW-0472">Membrane</keyword>
<dbReference type="AlphaFoldDB" id="A0AAV8YNJ4"/>
<dbReference type="SUPFAM" id="SSF56300">
    <property type="entry name" value="Metallo-dependent phosphatases"/>
    <property type="match status" value="1"/>
</dbReference>
<protein>
    <recommendedName>
        <fullName evidence="6">Transmembrane protein 62</fullName>
    </recommendedName>
</protein>
<feature type="domain" description="TMEM62 Ig-like" evidence="2">
    <location>
        <begin position="315"/>
        <end position="418"/>
    </location>
</feature>
<evidence type="ECO:0000256" key="1">
    <source>
        <dbReference type="SAM" id="Phobius"/>
    </source>
</evidence>
<dbReference type="Gene3D" id="3.60.21.10">
    <property type="match status" value="1"/>
</dbReference>
<dbReference type="InterPro" id="IPR056229">
    <property type="entry name" value="Ig_TMM62"/>
</dbReference>
<evidence type="ECO:0008006" key="6">
    <source>
        <dbReference type="Google" id="ProtNLM"/>
    </source>
</evidence>
<feature type="domain" description="TMEM62 C-terminal" evidence="3">
    <location>
        <begin position="531"/>
        <end position="628"/>
    </location>
</feature>
<evidence type="ECO:0000259" key="3">
    <source>
        <dbReference type="Pfam" id="PF24394"/>
    </source>
</evidence>
<feature type="transmembrane region" description="Helical" evidence="1">
    <location>
        <begin position="606"/>
        <end position="624"/>
    </location>
</feature>
<name>A0AAV8YNJ4_9CUCU</name>
<proteinExistence type="predicted"/>
<keyword evidence="1" id="KW-1133">Transmembrane helix</keyword>
<reference evidence="4" key="1">
    <citation type="journal article" date="2023" name="Insect Mol. Biol.">
        <title>Genome sequencing provides insights into the evolution of gene families encoding plant cell wall-degrading enzymes in longhorned beetles.</title>
        <authorList>
            <person name="Shin N.R."/>
            <person name="Okamura Y."/>
            <person name="Kirsch R."/>
            <person name="Pauchet Y."/>
        </authorList>
    </citation>
    <scope>NUCLEOTIDE SEQUENCE</scope>
    <source>
        <strain evidence="4">AMC_N1</strain>
    </source>
</reference>
<evidence type="ECO:0000313" key="5">
    <source>
        <dbReference type="Proteomes" id="UP001162162"/>
    </source>
</evidence>
<feature type="transmembrane region" description="Helical" evidence="1">
    <location>
        <begin position="437"/>
        <end position="459"/>
    </location>
</feature>
<evidence type="ECO:0000259" key="2">
    <source>
        <dbReference type="Pfam" id="PF24384"/>
    </source>
</evidence>
<dbReference type="EMBL" id="JAPWTK010000074">
    <property type="protein sequence ID" value="KAJ8952061.1"/>
    <property type="molecule type" value="Genomic_DNA"/>
</dbReference>
<dbReference type="InterPro" id="IPR029052">
    <property type="entry name" value="Metallo-depent_PP-like"/>
</dbReference>
<feature type="transmembrane region" description="Helical" evidence="1">
    <location>
        <begin position="555"/>
        <end position="577"/>
    </location>
</feature>
<organism evidence="4 5">
    <name type="scientific">Aromia moschata</name>
    <dbReference type="NCBI Taxonomy" id="1265417"/>
    <lineage>
        <taxon>Eukaryota</taxon>
        <taxon>Metazoa</taxon>
        <taxon>Ecdysozoa</taxon>
        <taxon>Arthropoda</taxon>
        <taxon>Hexapoda</taxon>
        <taxon>Insecta</taxon>
        <taxon>Pterygota</taxon>
        <taxon>Neoptera</taxon>
        <taxon>Endopterygota</taxon>
        <taxon>Coleoptera</taxon>
        <taxon>Polyphaga</taxon>
        <taxon>Cucujiformia</taxon>
        <taxon>Chrysomeloidea</taxon>
        <taxon>Cerambycidae</taxon>
        <taxon>Cerambycinae</taxon>
        <taxon>Callichromatini</taxon>
        <taxon>Aromia</taxon>
    </lineage>
</organism>
<accession>A0AAV8YNJ4</accession>
<keyword evidence="1" id="KW-0812">Transmembrane</keyword>
<gene>
    <name evidence="4" type="ORF">NQ318_010971</name>
</gene>